<feature type="compositionally biased region" description="Polar residues" evidence="3">
    <location>
        <begin position="888"/>
        <end position="898"/>
    </location>
</feature>
<feature type="compositionally biased region" description="Basic residues" evidence="3">
    <location>
        <begin position="1"/>
        <end position="13"/>
    </location>
</feature>
<feature type="region of interest" description="Disordered" evidence="3">
    <location>
        <begin position="588"/>
        <end position="607"/>
    </location>
</feature>
<dbReference type="InterPro" id="IPR001487">
    <property type="entry name" value="Bromodomain"/>
</dbReference>
<dbReference type="PROSITE" id="PS50014">
    <property type="entry name" value="BROMODOMAIN_2"/>
    <property type="match status" value="1"/>
</dbReference>
<evidence type="ECO:0000259" key="4">
    <source>
        <dbReference type="PROSITE" id="PS50014"/>
    </source>
</evidence>
<dbReference type="OrthoDB" id="21449at2759"/>
<evidence type="ECO:0000313" key="5">
    <source>
        <dbReference type="EMBL" id="OMP04405.1"/>
    </source>
</evidence>
<feature type="compositionally biased region" description="Polar residues" evidence="3">
    <location>
        <begin position="612"/>
        <end position="625"/>
    </location>
</feature>
<feature type="domain" description="Bromo" evidence="4">
    <location>
        <begin position="211"/>
        <end position="281"/>
    </location>
</feature>
<dbReference type="PANTHER" id="PTHR22881">
    <property type="entry name" value="BROMODOMAIN CONTAINING PROTEIN"/>
    <property type="match status" value="1"/>
</dbReference>
<dbReference type="Proteomes" id="UP000187203">
    <property type="component" value="Unassembled WGS sequence"/>
</dbReference>
<protein>
    <recommendedName>
        <fullName evidence="4">Bromo domain-containing protein</fullName>
    </recommendedName>
</protein>
<dbReference type="Pfam" id="PF00439">
    <property type="entry name" value="Bromodomain"/>
    <property type="match status" value="1"/>
</dbReference>
<dbReference type="InterPro" id="IPR036427">
    <property type="entry name" value="Bromodomain-like_sf"/>
</dbReference>
<dbReference type="CDD" id="cd04369">
    <property type="entry name" value="Bromodomain"/>
    <property type="match status" value="1"/>
</dbReference>
<dbReference type="SUPFAM" id="SSF47370">
    <property type="entry name" value="Bromodomain"/>
    <property type="match status" value="1"/>
</dbReference>
<feature type="region of interest" description="Disordered" evidence="3">
    <location>
        <begin position="744"/>
        <end position="779"/>
    </location>
</feature>
<dbReference type="Gene3D" id="1.20.920.10">
    <property type="entry name" value="Bromodomain-like"/>
    <property type="match status" value="1"/>
</dbReference>
<feature type="region of interest" description="Disordered" evidence="3">
    <location>
        <begin position="562"/>
        <end position="582"/>
    </location>
</feature>
<dbReference type="PANTHER" id="PTHR22881:SF42">
    <property type="entry name" value="DNA-BINDING BROMODOMAIN-CONTAINING PROTEIN"/>
    <property type="match status" value="1"/>
</dbReference>
<keyword evidence="6" id="KW-1185">Reference proteome</keyword>
<dbReference type="PROSITE" id="PS00633">
    <property type="entry name" value="BROMODOMAIN_1"/>
    <property type="match status" value="1"/>
</dbReference>
<feature type="compositionally biased region" description="Polar residues" evidence="3">
    <location>
        <begin position="919"/>
        <end position="932"/>
    </location>
</feature>
<comment type="caution">
    <text evidence="5">The sequence shown here is derived from an EMBL/GenBank/DDBJ whole genome shotgun (WGS) entry which is preliminary data.</text>
</comment>
<feature type="region of interest" description="Disordered" evidence="3">
    <location>
        <begin position="888"/>
        <end position="938"/>
    </location>
</feature>
<feature type="compositionally biased region" description="Basic residues" evidence="3">
    <location>
        <begin position="132"/>
        <end position="141"/>
    </location>
</feature>
<dbReference type="PRINTS" id="PR00503">
    <property type="entry name" value="BROMODOMAIN"/>
</dbReference>
<dbReference type="AlphaFoldDB" id="A0A1R3KBF2"/>
<feature type="compositionally biased region" description="Acidic residues" evidence="3">
    <location>
        <begin position="111"/>
        <end position="128"/>
    </location>
</feature>
<keyword evidence="1 2" id="KW-0103">Bromodomain</keyword>
<feature type="compositionally biased region" description="Low complexity" evidence="3">
    <location>
        <begin position="746"/>
        <end position="757"/>
    </location>
</feature>
<dbReference type="SMART" id="SM00297">
    <property type="entry name" value="BROMO"/>
    <property type="match status" value="1"/>
</dbReference>
<feature type="compositionally biased region" description="Basic and acidic residues" evidence="3">
    <location>
        <begin position="162"/>
        <end position="180"/>
    </location>
</feature>
<evidence type="ECO:0000256" key="1">
    <source>
        <dbReference type="ARBA" id="ARBA00023117"/>
    </source>
</evidence>
<name>A0A1R3KBF2_9ROSI</name>
<accession>A0A1R3KBF2</accession>
<reference evidence="6" key="1">
    <citation type="submission" date="2013-09" db="EMBL/GenBank/DDBJ databases">
        <title>Corchorus olitorius genome sequencing.</title>
        <authorList>
            <person name="Alam M."/>
            <person name="Haque M.S."/>
            <person name="Islam M.S."/>
            <person name="Emdad E.M."/>
            <person name="Islam M.M."/>
            <person name="Ahmed B."/>
            <person name="Halim A."/>
            <person name="Hossen Q.M.M."/>
            <person name="Hossain M.Z."/>
            <person name="Ahmed R."/>
            <person name="Khan M.M."/>
            <person name="Islam R."/>
            <person name="Rashid M.M."/>
            <person name="Khan S.A."/>
            <person name="Rahman M.S."/>
            <person name="Alam M."/>
            <person name="Yahiya A.S."/>
            <person name="Khan M.S."/>
            <person name="Azam M.S."/>
            <person name="Haque T."/>
            <person name="Lashkar M.Z.H."/>
            <person name="Akhand A.I."/>
            <person name="Morshed G."/>
            <person name="Roy S."/>
            <person name="Uddin K.S."/>
            <person name="Rabeya T."/>
            <person name="Hossain A.S."/>
            <person name="Chowdhury A."/>
            <person name="Snigdha A.R."/>
            <person name="Mortoza M.S."/>
            <person name="Matin S.A."/>
            <person name="Hoque S.M.E."/>
            <person name="Islam M.K."/>
            <person name="Roy D.K."/>
            <person name="Haider R."/>
            <person name="Moosa M.M."/>
            <person name="Elias S.M."/>
            <person name="Hasan A.M."/>
            <person name="Jahan S."/>
            <person name="Shafiuddin M."/>
            <person name="Mahmood N."/>
            <person name="Shommy N.S."/>
        </authorList>
    </citation>
    <scope>NUCLEOTIDE SEQUENCE [LARGE SCALE GENOMIC DNA]</scope>
    <source>
        <strain evidence="6">cv. O-4</strain>
    </source>
</reference>
<dbReference type="InterPro" id="IPR018359">
    <property type="entry name" value="Bromodomain_CS"/>
</dbReference>
<evidence type="ECO:0000256" key="3">
    <source>
        <dbReference type="SAM" id="MobiDB-lite"/>
    </source>
</evidence>
<sequence>MGQIVKRKKKGRPSKADLAKRGSSPAAQSEPEPRRSHRRRNVRYNIDYDDYLDEDFEDEDEEEERRREKKLKLVLKLNQGQEDEPPSPPLPPSRGRGVSSAPARGRHTKEEVEEEEDDDREEEEEEDESERRKKKIKKRRINSGDEVDHEDDDEEVDDDKDDDHGDGDAEGRGRKEDSKGQDSVPGTPSDPPSGNPLPDKKTLELILDKLQKKDTYGVYAEPVDPEELPDYHDVIEHPMDFATVRKKLGNGSYSTLKQFESDIFLICSNAMQYNAPDTIYYKQARSIQELAKKKFEKLRIGVERSEKESKIDQKTKSNIVAKKQTKKPFYRATKEPVGSDFSSGATLASAVDVLNSSITIQANACERPSHNDVLVEGNSSRADYNLEKTEELSSGKGLYSKFGRKSSAVDENRRATYNISNQPVVRSESIFTTFETEIKQLIAVGLQAEFSYARSLARFAATLGPVAWKVASRRIEQALPTGCKFGRGWVGEYEPLPTPVLNFAPKESALFTKLQRAADASYKAPVPTTNLRKDDGSYKTPVPPTAVQRDDVTYKTPAPTKSLAINASGSEGKLSSFRPASVPMSEGRPSFFAAAGSKPGKPVNAIHQQQNLPPRTSAESANKVSKQVELNLPPTRNQNNADLTAEKKNSNKSETAVSKSREMVTRNMTPAQAISSKQMENNVAVNEGLPNGKTSTNGFNSRTINLSSDRIPTQMAKAAAYNSNGQEQGLSDPVQLMKILAEKAQKQQNSSNQSPSNTPHAMPSVPPIQRDDSNSAAATAARAWMSIGAGDFRQATENSGTLKSQISAESLYNPAGQFHPQVSRIRGEFPFSAGMQFQVQPDKNNFPLHAFAPQYVSLVNGAQFQNRPMVFPQLVGTDLSRFQVQSHWQGLSPQMQPRQKQDTLPPDLNIGFQAPGSPVKQSSGHLVDSQQPDLALQL</sequence>
<gene>
    <name evidence="5" type="ORF">COLO4_09674</name>
</gene>
<evidence type="ECO:0000313" key="6">
    <source>
        <dbReference type="Proteomes" id="UP000187203"/>
    </source>
</evidence>
<dbReference type="InterPro" id="IPR051831">
    <property type="entry name" value="Bromodomain_contain_prot"/>
</dbReference>
<feature type="region of interest" description="Disordered" evidence="3">
    <location>
        <begin position="612"/>
        <end position="662"/>
    </location>
</feature>
<feature type="compositionally biased region" description="Acidic residues" evidence="3">
    <location>
        <begin position="145"/>
        <end position="161"/>
    </location>
</feature>
<organism evidence="5 6">
    <name type="scientific">Corchorus olitorius</name>
    <dbReference type="NCBI Taxonomy" id="93759"/>
    <lineage>
        <taxon>Eukaryota</taxon>
        <taxon>Viridiplantae</taxon>
        <taxon>Streptophyta</taxon>
        <taxon>Embryophyta</taxon>
        <taxon>Tracheophyta</taxon>
        <taxon>Spermatophyta</taxon>
        <taxon>Magnoliopsida</taxon>
        <taxon>eudicotyledons</taxon>
        <taxon>Gunneridae</taxon>
        <taxon>Pentapetalae</taxon>
        <taxon>rosids</taxon>
        <taxon>malvids</taxon>
        <taxon>Malvales</taxon>
        <taxon>Malvaceae</taxon>
        <taxon>Grewioideae</taxon>
        <taxon>Apeibeae</taxon>
        <taxon>Corchorus</taxon>
    </lineage>
</organism>
<feature type="compositionally biased region" description="Acidic residues" evidence="3">
    <location>
        <begin position="47"/>
        <end position="63"/>
    </location>
</feature>
<dbReference type="STRING" id="93759.A0A1R3KBF2"/>
<proteinExistence type="predicted"/>
<feature type="region of interest" description="Disordered" evidence="3">
    <location>
        <begin position="1"/>
        <end position="200"/>
    </location>
</feature>
<evidence type="ECO:0000256" key="2">
    <source>
        <dbReference type="PROSITE-ProRule" id="PRU00035"/>
    </source>
</evidence>
<dbReference type="EMBL" id="AWUE01014260">
    <property type="protein sequence ID" value="OMP04405.1"/>
    <property type="molecule type" value="Genomic_DNA"/>
</dbReference>
<feature type="region of interest" description="Disordered" evidence="3">
    <location>
        <begin position="526"/>
        <end position="545"/>
    </location>
</feature>